<feature type="region of interest" description="Disordered" evidence="1">
    <location>
        <begin position="1"/>
        <end position="30"/>
    </location>
</feature>
<name>A0A7Z8K3N2_9CELL</name>
<evidence type="ECO:0000313" key="3">
    <source>
        <dbReference type="EMBL" id="TKR27308.1"/>
    </source>
</evidence>
<keyword evidence="2" id="KW-0812">Transmembrane</keyword>
<keyword evidence="2" id="KW-1133">Transmembrane helix</keyword>
<feature type="region of interest" description="Disordered" evidence="1">
    <location>
        <begin position="77"/>
        <end position="99"/>
    </location>
</feature>
<gene>
    <name evidence="3" type="ORF">FA014_00995</name>
</gene>
<dbReference type="Proteomes" id="UP000308121">
    <property type="component" value="Unassembled WGS sequence"/>
</dbReference>
<dbReference type="EMBL" id="SZYE01000003">
    <property type="protein sequence ID" value="TKR27308.1"/>
    <property type="molecule type" value="Genomic_DNA"/>
</dbReference>
<reference evidence="3 4" key="1">
    <citation type="submission" date="2019-05" db="EMBL/GenBank/DDBJ databases">
        <title>Genome sequence of Cellulomonas hominis strain CS1.</title>
        <authorList>
            <person name="Belmont J."/>
            <person name="Maclea K.S."/>
        </authorList>
    </citation>
    <scope>NUCLEOTIDE SEQUENCE [LARGE SCALE GENOMIC DNA]</scope>
    <source>
        <strain evidence="3 4">CS1</strain>
    </source>
</reference>
<comment type="caution">
    <text evidence="3">The sequence shown here is derived from an EMBL/GenBank/DDBJ whole genome shotgun (WGS) entry which is preliminary data.</text>
</comment>
<dbReference type="AlphaFoldDB" id="A0A7Z8K3N2"/>
<keyword evidence="2" id="KW-0472">Membrane</keyword>
<dbReference type="OrthoDB" id="5150311at2"/>
<dbReference type="RefSeq" id="WP_154727853.1">
    <property type="nucleotide sequence ID" value="NZ_SZYE01000003.1"/>
</dbReference>
<accession>A0A7Z8K3N2</accession>
<feature type="transmembrane region" description="Helical" evidence="2">
    <location>
        <begin position="33"/>
        <end position="51"/>
    </location>
</feature>
<organism evidence="3 4">
    <name type="scientific">Cellulomonas hominis</name>
    <dbReference type="NCBI Taxonomy" id="156981"/>
    <lineage>
        <taxon>Bacteria</taxon>
        <taxon>Bacillati</taxon>
        <taxon>Actinomycetota</taxon>
        <taxon>Actinomycetes</taxon>
        <taxon>Micrococcales</taxon>
        <taxon>Cellulomonadaceae</taxon>
        <taxon>Cellulomonas</taxon>
    </lineage>
</organism>
<evidence type="ECO:0000256" key="1">
    <source>
        <dbReference type="SAM" id="MobiDB-lite"/>
    </source>
</evidence>
<evidence type="ECO:0000313" key="4">
    <source>
        <dbReference type="Proteomes" id="UP000308121"/>
    </source>
</evidence>
<sequence>MSDERTPAPPDEPGGPGSGPPPEPAEDATGGRAAYLPIGIVFIVLGMSGLLNDSMRASAFAFFPVGVVFLILAMQGRSESDDADGPAGPPGDDDGPPRT</sequence>
<proteinExistence type="predicted"/>
<evidence type="ECO:0000256" key="2">
    <source>
        <dbReference type="SAM" id="Phobius"/>
    </source>
</evidence>
<feature type="compositionally biased region" description="Pro residues" evidence="1">
    <location>
        <begin position="7"/>
        <end position="23"/>
    </location>
</feature>
<feature type="transmembrane region" description="Helical" evidence="2">
    <location>
        <begin position="57"/>
        <end position="74"/>
    </location>
</feature>
<protein>
    <submittedName>
        <fullName evidence="3">Uncharacterized protein</fullName>
    </submittedName>
</protein>